<dbReference type="Pfam" id="PF16289">
    <property type="entry name" value="PIN_12"/>
    <property type="match status" value="1"/>
</dbReference>
<evidence type="ECO:0000313" key="4">
    <source>
        <dbReference type="EMBL" id="VVU50995.1"/>
    </source>
</evidence>
<name>A0A6P2GBK3_9BURK</name>
<feature type="region of interest" description="Disordered" evidence="1">
    <location>
        <begin position="234"/>
        <end position="260"/>
    </location>
</feature>
<evidence type="ECO:0000259" key="2">
    <source>
        <dbReference type="Pfam" id="PF16289"/>
    </source>
</evidence>
<protein>
    <submittedName>
        <fullName evidence="3">DUF4935 domain-containing protein</fullName>
    </submittedName>
</protein>
<dbReference type="Proteomes" id="UP000494201">
    <property type="component" value="Unassembled WGS sequence"/>
</dbReference>
<feature type="region of interest" description="Disordered" evidence="1">
    <location>
        <begin position="392"/>
        <end position="415"/>
    </location>
</feature>
<feature type="domain" description="DUF4935" evidence="2">
    <location>
        <begin position="5"/>
        <end position="183"/>
    </location>
</feature>
<organism evidence="4 5">
    <name type="scientific">Burkholderia anthina</name>
    <dbReference type="NCBI Taxonomy" id="179879"/>
    <lineage>
        <taxon>Bacteria</taxon>
        <taxon>Pseudomonadati</taxon>
        <taxon>Pseudomonadota</taxon>
        <taxon>Betaproteobacteria</taxon>
        <taxon>Burkholderiales</taxon>
        <taxon>Burkholderiaceae</taxon>
        <taxon>Burkholderia</taxon>
        <taxon>Burkholderia cepacia complex</taxon>
    </lineage>
</organism>
<gene>
    <name evidence="4" type="ORF">BAN20980_03715</name>
    <name evidence="3" type="ORF">JQK92_25425</name>
</gene>
<dbReference type="AlphaFoldDB" id="A0A6P2GBK3"/>
<sequence>MAMHLFIDTNIYLSFYHHSKDDLGSLEDLMIEIVDDHIVLHLPQQVSDEIERNRDVKLNTAVNEFKKIPLNVAIPRHMQSMATAETYATAIADAKQARDHLIAQATAKARLLELDVDIWLSHLYSVAKSHEHDDALFARGKLRAERGNPPGKNGSLGDQYNWEMLLEKLPDTDLYIVSRDGDYMSAFEGGDSAVYPNAFLKREWATRKGGKALYVFETIKSVLDHYTKILAQAEAPKDAPAKEKAGAKEPKDAKDQLEAHGAAAVKATSDLSDIQSSYKSSVFKTHFGSQDESKPKLLKEQNDEKEAAIKALEISPNFATTHAVIKELQKFGDHFSTDEVNALFKTAIANNQVGWIIEDDDVNKFYLGLVSSHIADADSDLVDAIIHKLKLSTDEESPGEDPQPDDGTWGDLLKP</sequence>
<evidence type="ECO:0000256" key="1">
    <source>
        <dbReference type="SAM" id="MobiDB-lite"/>
    </source>
</evidence>
<reference evidence="4 5" key="1">
    <citation type="submission" date="2019-09" db="EMBL/GenBank/DDBJ databases">
        <authorList>
            <person name="Depoorter E."/>
        </authorList>
    </citation>
    <scope>NUCLEOTIDE SEQUENCE [LARGE SCALE GENOMIC DNA]</scope>
    <source>
        <strain evidence="4">LMG 20980</strain>
    </source>
</reference>
<dbReference type="RefSeq" id="WP_174926979.1">
    <property type="nucleotide sequence ID" value="NZ_CABVLY010000014.1"/>
</dbReference>
<keyword evidence="6" id="KW-1185">Reference proteome</keyword>
<reference evidence="3 6" key="2">
    <citation type="submission" date="2021-02" db="EMBL/GenBank/DDBJ databases">
        <title>Draft genome of the type strains Burkholderia anthina DSM16086.</title>
        <authorList>
            <person name="Hertel R."/>
            <person name="Meissner J."/>
            <person name="Poehlein A."/>
            <person name="Daniel R."/>
            <person name="Commichau F.M."/>
        </authorList>
    </citation>
    <scope>NUCLEOTIDE SEQUENCE [LARGE SCALE GENOMIC DNA]</scope>
    <source>
        <strain evidence="3 6">DSM 16086</strain>
    </source>
</reference>
<evidence type="ECO:0000313" key="3">
    <source>
        <dbReference type="EMBL" id="MBM2769760.1"/>
    </source>
</evidence>
<dbReference type="InterPro" id="IPR032557">
    <property type="entry name" value="DUF4935"/>
</dbReference>
<dbReference type="Proteomes" id="UP000755577">
    <property type="component" value="Unassembled WGS sequence"/>
</dbReference>
<feature type="compositionally biased region" description="Basic and acidic residues" evidence="1">
    <location>
        <begin position="235"/>
        <end position="258"/>
    </location>
</feature>
<feature type="compositionally biased region" description="Acidic residues" evidence="1">
    <location>
        <begin position="394"/>
        <end position="404"/>
    </location>
</feature>
<proteinExistence type="predicted"/>
<evidence type="ECO:0000313" key="6">
    <source>
        <dbReference type="Proteomes" id="UP000755577"/>
    </source>
</evidence>
<evidence type="ECO:0000313" key="5">
    <source>
        <dbReference type="Proteomes" id="UP000494201"/>
    </source>
</evidence>
<dbReference type="GeneID" id="56501764"/>
<dbReference type="EMBL" id="CABVLY010000014">
    <property type="protein sequence ID" value="VVU50995.1"/>
    <property type="molecule type" value="Genomic_DNA"/>
</dbReference>
<dbReference type="EMBL" id="JAFCIQ010000021">
    <property type="protein sequence ID" value="MBM2769760.1"/>
    <property type="molecule type" value="Genomic_DNA"/>
</dbReference>
<accession>A0A6P2GBK3</accession>